<proteinExistence type="inferred from homology"/>
<dbReference type="FunFam" id="3.40.50.150:FF:000009">
    <property type="entry name" value="23S rRNA (Uracil(1939)-C(5))-methyltransferase RlmD"/>
    <property type="match status" value="1"/>
</dbReference>
<dbReference type="InterPro" id="IPR030390">
    <property type="entry name" value="MeTrfase_TrmA_AS"/>
</dbReference>
<evidence type="ECO:0000313" key="7">
    <source>
        <dbReference type="EMBL" id="WAL60483.1"/>
    </source>
</evidence>
<dbReference type="CDD" id="cd02440">
    <property type="entry name" value="AdoMet_MTases"/>
    <property type="match status" value="1"/>
</dbReference>
<evidence type="ECO:0000256" key="3">
    <source>
        <dbReference type="ARBA" id="ARBA00022691"/>
    </source>
</evidence>
<evidence type="ECO:0000259" key="6">
    <source>
        <dbReference type="PROSITE" id="PS50926"/>
    </source>
</evidence>
<dbReference type="Gene3D" id="2.40.50.140">
    <property type="entry name" value="Nucleic acid-binding proteins"/>
    <property type="match status" value="1"/>
</dbReference>
<reference evidence="7" key="1">
    <citation type="submission" date="2022-12" db="EMBL/GenBank/DDBJ databases">
        <title>Polyphasic identification of a Novel Hot-Spring Cyanobacterium Ocullathermofonsia sinensis gen nov. sp. nov. and Genomic Insights on its Adaptations to the Thermal Habitat.</title>
        <authorList>
            <person name="Daroch M."/>
            <person name="Tang J."/>
            <person name="Jiang Y."/>
        </authorList>
    </citation>
    <scope>NUCLEOTIDE SEQUENCE</scope>
    <source>
        <strain evidence="7">PKUAC-SCTA174</strain>
    </source>
</reference>
<dbReference type="AlphaFoldDB" id="A0A9E9C8N0"/>
<gene>
    <name evidence="7" type="primary">rlmD</name>
    <name evidence="7" type="ORF">OXH18_00375</name>
</gene>
<dbReference type="InterPro" id="IPR010280">
    <property type="entry name" value="U5_MeTrfase_fam"/>
</dbReference>
<dbReference type="EC" id="2.1.1.190" evidence="7"/>
<dbReference type="InterPro" id="IPR002792">
    <property type="entry name" value="TRAM_dom"/>
</dbReference>
<evidence type="ECO:0000256" key="1">
    <source>
        <dbReference type="ARBA" id="ARBA00022603"/>
    </source>
</evidence>
<keyword evidence="2 4" id="KW-0808">Transferase</keyword>
<dbReference type="PANTHER" id="PTHR11061">
    <property type="entry name" value="RNA M5U METHYLTRANSFERASE"/>
    <property type="match status" value="1"/>
</dbReference>
<feature type="binding site" evidence="4">
    <location>
        <position position="361"/>
    </location>
    <ligand>
        <name>S-adenosyl-L-methionine</name>
        <dbReference type="ChEBI" id="CHEBI:59789"/>
    </ligand>
</feature>
<dbReference type="PANTHER" id="PTHR11061:SF30">
    <property type="entry name" value="TRNA (URACIL(54)-C(5))-METHYLTRANSFERASE"/>
    <property type="match status" value="1"/>
</dbReference>
<dbReference type="GO" id="GO:0070041">
    <property type="term" value="F:rRNA (uridine-C5-)-methyltransferase activity"/>
    <property type="evidence" value="ECO:0007669"/>
    <property type="project" value="TreeGrafter"/>
</dbReference>
<accession>A0A9E9C8N0</accession>
<dbReference type="KEGG" id="tsin:OXH18_00375"/>
<dbReference type="SUPFAM" id="SSF53335">
    <property type="entry name" value="S-adenosyl-L-methionine-dependent methyltransferases"/>
    <property type="match status" value="1"/>
</dbReference>
<dbReference type="InterPro" id="IPR012340">
    <property type="entry name" value="NA-bd_OB-fold"/>
</dbReference>
<dbReference type="PROSITE" id="PS01230">
    <property type="entry name" value="TRMA_1"/>
    <property type="match status" value="1"/>
</dbReference>
<feature type="active site" evidence="5">
    <location>
        <position position="437"/>
    </location>
</feature>
<dbReference type="PROSITE" id="PS01231">
    <property type="entry name" value="TRMA_2"/>
    <property type="match status" value="1"/>
</dbReference>
<dbReference type="PROSITE" id="PS51687">
    <property type="entry name" value="SAM_MT_RNA_M5U"/>
    <property type="match status" value="1"/>
</dbReference>
<organism evidence="7 8">
    <name type="scientific">Thermocoleostomius sinensis A174</name>
    <dbReference type="NCBI Taxonomy" id="2016057"/>
    <lineage>
        <taxon>Bacteria</taxon>
        <taxon>Bacillati</taxon>
        <taxon>Cyanobacteriota</taxon>
        <taxon>Cyanophyceae</taxon>
        <taxon>Oculatellales</taxon>
        <taxon>Oculatellaceae</taxon>
        <taxon>Thermocoleostomius</taxon>
    </lineage>
</organism>
<feature type="active site" description="Nucleophile" evidence="4">
    <location>
        <position position="437"/>
    </location>
</feature>
<dbReference type="Gene3D" id="3.40.50.150">
    <property type="entry name" value="Vaccinia Virus protein VP39"/>
    <property type="match status" value="1"/>
</dbReference>
<feature type="binding site" evidence="4">
    <location>
        <position position="340"/>
    </location>
    <ligand>
        <name>S-adenosyl-L-methionine</name>
        <dbReference type="ChEBI" id="CHEBI:59789"/>
    </ligand>
</feature>
<evidence type="ECO:0000256" key="2">
    <source>
        <dbReference type="ARBA" id="ARBA00022679"/>
    </source>
</evidence>
<name>A0A9E9C8N0_9CYAN</name>
<evidence type="ECO:0000256" key="4">
    <source>
        <dbReference type="PROSITE-ProRule" id="PRU01024"/>
    </source>
</evidence>
<dbReference type="GO" id="GO:0070475">
    <property type="term" value="P:rRNA base methylation"/>
    <property type="evidence" value="ECO:0007669"/>
    <property type="project" value="TreeGrafter"/>
</dbReference>
<dbReference type="NCBIfam" id="TIGR00479">
    <property type="entry name" value="rumA"/>
    <property type="match status" value="1"/>
</dbReference>
<feature type="domain" description="TRAM" evidence="6">
    <location>
        <begin position="1"/>
        <end position="61"/>
    </location>
</feature>
<comment type="similarity">
    <text evidence="4">Belongs to the class I-like SAM-binding methyltransferase superfamily. RNA M5U methyltransferase family.</text>
</comment>
<keyword evidence="8" id="KW-1185">Reference proteome</keyword>
<evidence type="ECO:0000256" key="5">
    <source>
        <dbReference type="PROSITE-ProRule" id="PRU10015"/>
    </source>
</evidence>
<feature type="binding site" evidence="4">
    <location>
        <position position="410"/>
    </location>
    <ligand>
        <name>S-adenosyl-L-methionine</name>
        <dbReference type="ChEBI" id="CHEBI:59789"/>
    </ligand>
</feature>
<dbReference type="InterPro" id="IPR030391">
    <property type="entry name" value="MeTrfase_TrmA_CS"/>
</dbReference>
<sequence length="483" mass="54460">MRRKTQPVFEQIPIAGLGSKGKPIAYVDDRLVTLDRGVPGDVVDLQVIRKRKTSLDARVIRIHHLSPRRVEPFCQHFGACGGCKWQDIPYTDQLIYKQKSVWNAFDRFLSTNSAIESAAIDPAEPVKVRPILAAPSTQFYRNKLEFTFSNRRWLSQAEIESGERFDRQNALGFHAPGMFDKVLDIETCYLQPEPSNAIRQSLRAFARHHSISFYDPKTHTGLLRTLMIRTASTGETMVVVAFQQDDRPIIEAVMQHLANTFPQITSLIYTINPKFNDALYDLEMTTWRGQAFITETLGDLQFRIGPKSFFQTNTAQALTLYQQVATLAGLTGTETVYDLYTGTGTIANFVARQAQRVIGIECIAEAIEDAKENSWLNGIGNTQFFAGDMKAVLTPDFVAQMGAPDVLITDPPRAGMHPDVIESILTIQPPRIVYVSCNPKTQAQDIEALYSHYRLVIMQPVDMFPQTYHVENIVLLERRSPTD</sequence>
<dbReference type="PROSITE" id="PS50926">
    <property type="entry name" value="TRAM"/>
    <property type="match status" value="1"/>
</dbReference>
<keyword evidence="3 4" id="KW-0949">S-adenosyl-L-methionine</keyword>
<evidence type="ECO:0000313" key="8">
    <source>
        <dbReference type="Proteomes" id="UP001163152"/>
    </source>
</evidence>
<dbReference type="Gene3D" id="2.40.50.1070">
    <property type="match status" value="1"/>
</dbReference>
<dbReference type="RefSeq" id="WP_268610397.1">
    <property type="nucleotide sequence ID" value="NZ_CP113797.1"/>
</dbReference>
<dbReference type="Pfam" id="PF05958">
    <property type="entry name" value="tRNA_U5-meth_tr"/>
    <property type="match status" value="1"/>
</dbReference>
<protein>
    <submittedName>
        <fullName evidence="7">23S rRNA (Uracil(1939)-C(5))-methyltransferase RlmD</fullName>
        <ecNumber evidence="7">2.1.1.190</ecNumber>
    </submittedName>
</protein>
<dbReference type="Proteomes" id="UP001163152">
    <property type="component" value="Chromosome"/>
</dbReference>
<keyword evidence="1 4" id="KW-0489">Methyltransferase</keyword>
<feature type="binding site" evidence="4">
    <location>
        <position position="311"/>
    </location>
    <ligand>
        <name>S-adenosyl-L-methionine</name>
        <dbReference type="ChEBI" id="CHEBI:59789"/>
    </ligand>
</feature>
<dbReference type="EMBL" id="CP113797">
    <property type="protein sequence ID" value="WAL60483.1"/>
    <property type="molecule type" value="Genomic_DNA"/>
</dbReference>
<dbReference type="InterPro" id="IPR029063">
    <property type="entry name" value="SAM-dependent_MTases_sf"/>
</dbReference>